<comment type="caution">
    <text evidence="2">The sequence shown here is derived from an EMBL/GenBank/DDBJ whole genome shotgun (WGS) entry which is preliminary data.</text>
</comment>
<evidence type="ECO:0008006" key="4">
    <source>
        <dbReference type="Google" id="ProtNLM"/>
    </source>
</evidence>
<feature type="compositionally biased region" description="Basic residues" evidence="1">
    <location>
        <begin position="11"/>
        <end position="27"/>
    </location>
</feature>
<evidence type="ECO:0000256" key="1">
    <source>
        <dbReference type="SAM" id="MobiDB-lite"/>
    </source>
</evidence>
<sequence>MAKTGRDKNTKNKAKHSKLMVQKKNKKKTEEQLRKERLKAIIQKANQEKKDLG</sequence>
<evidence type="ECO:0000313" key="2">
    <source>
        <dbReference type="EMBL" id="MBP0904097.1"/>
    </source>
</evidence>
<protein>
    <recommendedName>
        <fullName evidence="4">Small EDRK-rich factor-like N-terminal domain-containing protein</fullName>
    </recommendedName>
</protein>
<reference evidence="2 3" key="1">
    <citation type="submission" date="2021-04" db="EMBL/GenBank/DDBJ databases">
        <title>Mariniflexile gromovii gen. nov., sp. nov., a gliding bacterium isolated from the sea urchin Strongylocentrotus intermedius.</title>
        <authorList>
            <person name="Ko S."/>
            <person name="Le V."/>
            <person name="Ahn C.-Y."/>
            <person name="Oh H.-M."/>
        </authorList>
    </citation>
    <scope>NUCLEOTIDE SEQUENCE [LARGE SCALE GENOMIC DNA]</scope>
    <source>
        <strain evidence="2 3">KCTC 12570</strain>
    </source>
</reference>
<dbReference type="RefSeq" id="WP_209654996.1">
    <property type="nucleotide sequence ID" value="NZ_JAGJCB010000008.1"/>
</dbReference>
<evidence type="ECO:0000313" key="3">
    <source>
        <dbReference type="Proteomes" id="UP000670776"/>
    </source>
</evidence>
<dbReference type="EMBL" id="JAGJCB010000008">
    <property type="protein sequence ID" value="MBP0904097.1"/>
    <property type="molecule type" value="Genomic_DNA"/>
</dbReference>
<feature type="region of interest" description="Disordered" evidence="1">
    <location>
        <begin position="1"/>
        <end position="36"/>
    </location>
</feature>
<proteinExistence type="predicted"/>
<feature type="compositionally biased region" description="Basic and acidic residues" evidence="1">
    <location>
        <begin position="1"/>
        <end position="10"/>
    </location>
</feature>
<name>A0ABS4BU31_9FLAO</name>
<dbReference type="Proteomes" id="UP000670776">
    <property type="component" value="Unassembled WGS sequence"/>
</dbReference>
<gene>
    <name evidence="2" type="ORF">J8H85_09670</name>
</gene>
<accession>A0ABS4BU31</accession>
<organism evidence="2 3">
    <name type="scientific">Mariniflexile gromovii</name>
    <dbReference type="NCBI Taxonomy" id="362523"/>
    <lineage>
        <taxon>Bacteria</taxon>
        <taxon>Pseudomonadati</taxon>
        <taxon>Bacteroidota</taxon>
        <taxon>Flavobacteriia</taxon>
        <taxon>Flavobacteriales</taxon>
        <taxon>Flavobacteriaceae</taxon>
        <taxon>Mariniflexile</taxon>
    </lineage>
</organism>
<keyword evidence="3" id="KW-1185">Reference proteome</keyword>